<dbReference type="SUPFAM" id="SSF47113">
    <property type="entry name" value="Histone-fold"/>
    <property type="match status" value="1"/>
</dbReference>
<name>A0A2A9P7I9_OPHUN</name>
<evidence type="ECO:0000313" key="2">
    <source>
        <dbReference type="EMBL" id="PFH56961.1"/>
    </source>
</evidence>
<dbReference type="STRING" id="268505.A0A2A9P7I9"/>
<protein>
    <recommendedName>
        <fullName evidence="1">Core Histone H2A/H2B/H3 domain-containing protein</fullName>
    </recommendedName>
</protein>
<proteinExistence type="predicted"/>
<dbReference type="GO" id="GO:0003677">
    <property type="term" value="F:DNA binding"/>
    <property type="evidence" value="ECO:0007669"/>
    <property type="project" value="InterPro"/>
</dbReference>
<dbReference type="EMBL" id="LAZP02000479">
    <property type="protein sequence ID" value="PFH56961.1"/>
    <property type="molecule type" value="Genomic_DNA"/>
</dbReference>
<keyword evidence="3" id="KW-1185">Reference proteome</keyword>
<sequence length="124" mass="14045">MSSRGHHPRGFRVSMRARRELAIAPLVVPRRIFARIFREILNELGRGDLRFEVQARHALQDAAENLLIAMFSAAGAIARNGRRGVVRPDDLMVLRETLSIFAPIPSNPFSSMFPREYLTGQHPQ</sequence>
<reference evidence="2 3" key="2">
    <citation type="journal article" date="2017" name="Sci. Rep.">
        <title>Ant-infecting Ophiocordyceps genomes reveal a high diversity of potential behavioral manipulation genes and a possible major role for enterotoxins.</title>
        <authorList>
            <person name="de Bekker C."/>
            <person name="Ohm R.A."/>
            <person name="Evans H.C."/>
            <person name="Brachmann A."/>
            <person name="Hughes D.P."/>
        </authorList>
    </citation>
    <scope>NUCLEOTIDE SEQUENCE [LARGE SCALE GENOMIC DNA]</scope>
    <source>
        <strain evidence="2 3">SC16a</strain>
    </source>
</reference>
<reference evidence="2 3" key="1">
    <citation type="journal article" date="2015" name="BMC Genomics">
        <title>Gene expression during zombie ant biting behavior reflects the complexity underlying fungal parasitic behavioral manipulation.</title>
        <authorList>
            <person name="de Bekker C."/>
            <person name="Ohm R.A."/>
            <person name="Loreto R.G."/>
            <person name="Sebastian A."/>
            <person name="Albert I."/>
            <person name="Merrow M."/>
            <person name="Brachmann A."/>
            <person name="Hughes D.P."/>
        </authorList>
    </citation>
    <scope>NUCLEOTIDE SEQUENCE [LARGE SCALE GENOMIC DNA]</scope>
    <source>
        <strain evidence="2 3">SC16a</strain>
    </source>
</reference>
<dbReference type="GO" id="GO:0046982">
    <property type="term" value="F:protein heterodimerization activity"/>
    <property type="evidence" value="ECO:0007669"/>
    <property type="project" value="InterPro"/>
</dbReference>
<evidence type="ECO:0000313" key="3">
    <source>
        <dbReference type="Proteomes" id="UP000037136"/>
    </source>
</evidence>
<dbReference type="InterPro" id="IPR009072">
    <property type="entry name" value="Histone-fold"/>
</dbReference>
<dbReference type="Gene3D" id="1.10.20.10">
    <property type="entry name" value="Histone, subunit A"/>
    <property type="match status" value="1"/>
</dbReference>
<evidence type="ECO:0000259" key="1">
    <source>
        <dbReference type="Pfam" id="PF00125"/>
    </source>
</evidence>
<comment type="caution">
    <text evidence="2">The sequence shown here is derived from an EMBL/GenBank/DDBJ whole genome shotgun (WGS) entry which is preliminary data.</text>
</comment>
<accession>A0A2A9P7I9</accession>
<dbReference type="Proteomes" id="UP000037136">
    <property type="component" value="Unassembled WGS sequence"/>
</dbReference>
<gene>
    <name evidence="2" type="ORF">XA68_15693</name>
</gene>
<dbReference type="Pfam" id="PF00125">
    <property type="entry name" value="Histone"/>
    <property type="match status" value="1"/>
</dbReference>
<dbReference type="OrthoDB" id="4926465at2759"/>
<dbReference type="InterPro" id="IPR007125">
    <property type="entry name" value="H2A/H2B/H3"/>
</dbReference>
<dbReference type="AlphaFoldDB" id="A0A2A9P7I9"/>
<feature type="domain" description="Core Histone H2A/H2B/H3" evidence="1">
    <location>
        <begin position="28"/>
        <end position="91"/>
    </location>
</feature>
<organism evidence="2 3">
    <name type="scientific">Ophiocordyceps unilateralis</name>
    <name type="common">Zombie-ant fungus</name>
    <name type="synonym">Torrubia unilateralis</name>
    <dbReference type="NCBI Taxonomy" id="268505"/>
    <lineage>
        <taxon>Eukaryota</taxon>
        <taxon>Fungi</taxon>
        <taxon>Dikarya</taxon>
        <taxon>Ascomycota</taxon>
        <taxon>Pezizomycotina</taxon>
        <taxon>Sordariomycetes</taxon>
        <taxon>Hypocreomycetidae</taxon>
        <taxon>Hypocreales</taxon>
        <taxon>Ophiocordycipitaceae</taxon>
        <taxon>Ophiocordyceps</taxon>
    </lineage>
</organism>